<gene>
    <name evidence="5" type="ORF">MON41_19425</name>
</gene>
<keyword evidence="6" id="KW-1185">Reference proteome</keyword>
<evidence type="ECO:0000256" key="2">
    <source>
        <dbReference type="ARBA" id="ARBA00022989"/>
    </source>
</evidence>
<feature type="transmembrane region" description="Helical" evidence="4">
    <location>
        <begin position="68"/>
        <end position="89"/>
    </location>
</feature>
<feature type="transmembrane region" description="Helical" evidence="4">
    <location>
        <begin position="325"/>
        <end position="346"/>
    </location>
</feature>
<dbReference type="InterPro" id="IPR036259">
    <property type="entry name" value="MFS_trans_sf"/>
</dbReference>
<dbReference type="EMBL" id="JALBUU010000076">
    <property type="protein sequence ID" value="MCI0755840.1"/>
    <property type="molecule type" value="Genomic_DNA"/>
</dbReference>
<name>A0ABS9W962_9PROT</name>
<organism evidence="5 6">
    <name type="scientific">Teichococcus vastitatis</name>
    <dbReference type="NCBI Taxonomy" id="2307076"/>
    <lineage>
        <taxon>Bacteria</taxon>
        <taxon>Pseudomonadati</taxon>
        <taxon>Pseudomonadota</taxon>
        <taxon>Alphaproteobacteria</taxon>
        <taxon>Acetobacterales</taxon>
        <taxon>Roseomonadaceae</taxon>
        <taxon>Roseomonas</taxon>
    </lineage>
</organism>
<feature type="transmembrane region" description="Helical" evidence="4">
    <location>
        <begin position="234"/>
        <end position="253"/>
    </location>
</feature>
<evidence type="ECO:0000256" key="3">
    <source>
        <dbReference type="ARBA" id="ARBA00023136"/>
    </source>
</evidence>
<dbReference type="InterPro" id="IPR011701">
    <property type="entry name" value="MFS"/>
</dbReference>
<keyword evidence="2 4" id="KW-1133">Transmembrane helix</keyword>
<dbReference type="Pfam" id="PF07690">
    <property type="entry name" value="MFS_1"/>
    <property type="match status" value="1"/>
</dbReference>
<feature type="transmembrane region" description="Helical" evidence="4">
    <location>
        <begin position="265"/>
        <end position="283"/>
    </location>
</feature>
<feature type="transmembrane region" description="Helical" evidence="4">
    <location>
        <begin position="201"/>
        <end position="228"/>
    </location>
</feature>
<feature type="transmembrane region" description="Helical" evidence="4">
    <location>
        <begin position="95"/>
        <end position="115"/>
    </location>
</feature>
<feature type="transmembrane region" description="Helical" evidence="4">
    <location>
        <begin position="289"/>
        <end position="313"/>
    </location>
</feature>
<accession>A0ABS9W962</accession>
<dbReference type="Gene3D" id="1.20.1250.20">
    <property type="entry name" value="MFS general substrate transporter like domains"/>
    <property type="match status" value="2"/>
</dbReference>
<proteinExistence type="predicted"/>
<evidence type="ECO:0000313" key="5">
    <source>
        <dbReference type="EMBL" id="MCI0755840.1"/>
    </source>
</evidence>
<reference evidence="5 6" key="1">
    <citation type="submission" date="2022-03" db="EMBL/GenBank/DDBJ databases">
        <title>Complete genome analysis of Roseomonas KG 17.1 : a prolific producer of plant growth promoters.</title>
        <authorList>
            <person name="Saadouli I."/>
            <person name="Najjari A."/>
            <person name="Mosbah A."/>
            <person name="Ouzari H.I."/>
        </authorList>
    </citation>
    <scope>NUCLEOTIDE SEQUENCE [LARGE SCALE GENOMIC DNA]</scope>
    <source>
        <strain evidence="5 6">KG17-1</strain>
    </source>
</reference>
<evidence type="ECO:0000313" key="6">
    <source>
        <dbReference type="Proteomes" id="UP001201985"/>
    </source>
</evidence>
<evidence type="ECO:0000256" key="4">
    <source>
        <dbReference type="SAM" id="Phobius"/>
    </source>
</evidence>
<sequence>MLFQSSLFRLLTLHFTLYQLASALAGGFVGAYLLKLGFSLPAALTAYAGLLLLRLVLRFAALSVVRNFGFKCALGAGVILAALQFLPLLHAEQPFWLVTWILIVAMAESLYWPVYHATTAVTGSDANRGRELGLRTAIAAAIGIVGPLTGGFLMVTFGPVVCFTIGGMLALLSALPFLYMPEIPAGPIPGMRESLRAIDRLGLAAFASDGWMASGLALTWPMVLFVALGSHFEAFGMANAAAGVAGAVAGVVCGRAIDRGERERYLLLVCFALVVGFLLRAGASWSPLAAALANASGAAIMGLYAPVLMSVIYDRAKQSGAAYRFHFTAEAGWDVGAAFGCMAAAAVAALSALPSLAVLPGMLGVAGVYLCARQPARSAALPQSAAVAS</sequence>
<protein>
    <submittedName>
        <fullName evidence="5">MFS transporter</fullName>
    </submittedName>
</protein>
<dbReference type="Proteomes" id="UP001201985">
    <property type="component" value="Unassembled WGS sequence"/>
</dbReference>
<feature type="transmembrane region" description="Helical" evidence="4">
    <location>
        <begin position="163"/>
        <end position="180"/>
    </location>
</feature>
<feature type="transmembrane region" description="Helical" evidence="4">
    <location>
        <begin position="35"/>
        <end position="56"/>
    </location>
</feature>
<feature type="transmembrane region" description="Helical" evidence="4">
    <location>
        <begin position="136"/>
        <end position="157"/>
    </location>
</feature>
<dbReference type="RefSeq" id="WP_241793674.1">
    <property type="nucleotide sequence ID" value="NZ_JALBUU010000076.1"/>
</dbReference>
<evidence type="ECO:0000256" key="1">
    <source>
        <dbReference type="ARBA" id="ARBA00022692"/>
    </source>
</evidence>
<keyword evidence="1 4" id="KW-0812">Transmembrane</keyword>
<dbReference type="SUPFAM" id="SSF103473">
    <property type="entry name" value="MFS general substrate transporter"/>
    <property type="match status" value="1"/>
</dbReference>
<keyword evidence="3 4" id="KW-0472">Membrane</keyword>
<comment type="caution">
    <text evidence="5">The sequence shown here is derived from an EMBL/GenBank/DDBJ whole genome shotgun (WGS) entry which is preliminary data.</text>
</comment>